<comment type="similarity">
    <text evidence="1">Belongs to the ATP-dependent AMP-binding enzyme family.</text>
</comment>
<organism evidence="5">
    <name type="scientific">Gordonia amarae</name>
    <dbReference type="NCBI Taxonomy" id="36821"/>
    <lineage>
        <taxon>Bacteria</taxon>
        <taxon>Bacillati</taxon>
        <taxon>Actinomycetota</taxon>
        <taxon>Actinomycetes</taxon>
        <taxon>Mycobacteriales</taxon>
        <taxon>Gordoniaceae</taxon>
        <taxon>Gordonia</taxon>
    </lineage>
</organism>
<dbReference type="PANTHER" id="PTHR43767">
    <property type="entry name" value="LONG-CHAIN-FATTY-ACID--COA LIGASE"/>
    <property type="match status" value="1"/>
</dbReference>
<dbReference type="SUPFAM" id="SSF56801">
    <property type="entry name" value="Acetyl-CoA synthetase-like"/>
    <property type="match status" value="1"/>
</dbReference>
<evidence type="ECO:0000256" key="2">
    <source>
        <dbReference type="ARBA" id="ARBA00022598"/>
    </source>
</evidence>
<name>A0A857L0F7_9ACTN</name>
<dbReference type="GO" id="GO:0016878">
    <property type="term" value="F:acid-thiol ligase activity"/>
    <property type="evidence" value="ECO:0007669"/>
    <property type="project" value="UniProtKB-ARBA"/>
</dbReference>
<keyword evidence="2 5" id="KW-0436">Ligase</keyword>
<dbReference type="AlphaFoldDB" id="A0A857L0F7"/>
<dbReference type="InterPro" id="IPR025110">
    <property type="entry name" value="AMP-bd_C"/>
</dbReference>
<dbReference type="InterPro" id="IPR050237">
    <property type="entry name" value="ATP-dep_AMP-bd_enzyme"/>
</dbReference>
<dbReference type="EMBL" id="CP045810">
    <property type="protein sequence ID" value="QHN40771.1"/>
    <property type="molecule type" value="Genomic_DNA"/>
</dbReference>
<dbReference type="Pfam" id="PF00501">
    <property type="entry name" value="AMP-binding"/>
    <property type="match status" value="1"/>
</dbReference>
<dbReference type="RefSeq" id="WP_005185596.1">
    <property type="nucleotide sequence ID" value="NZ_CP045804.1"/>
</dbReference>
<evidence type="ECO:0000256" key="1">
    <source>
        <dbReference type="ARBA" id="ARBA00006432"/>
    </source>
</evidence>
<dbReference type="InterPro" id="IPR045851">
    <property type="entry name" value="AMP-bd_C_sf"/>
</dbReference>
<dbReference type="PANTHER" id="PTHR43767:SF1">
    <property type="entry name" value="NONRIBOSOMAL PEPTIDE SYNTHASE PES1 (EUROFUNG)-RELATED"/>
    <property type="match status" value="1"/>
</dbReference>
<dbReference type="Gene3D" id="3.40.50.12780">
    <property type="entry name" value="N-terminal domain of ligase-like"/>
    <property type="match status" value="1"/>
</dbReference>
<evidence type="ECO:0000259" key="3">
    <source>
        <dbReference type="Pfam" id="PF00501"/>
    </source>
</evidence>
<feature type="domain" description="AMP-binding enzyme C-terminal" evidence="4">
    <location>
        <begin position="430"/>
        <end position="505"/>
    </location>
</feature>
<protein>
    <submittedName>
        <fullName evidence="5">Long-chain-fatty-acid--CoA ligase</fullName>
    </submittedName>
</protein>
<gene>
    <name evidence="5" type="ORF">GII30_17885</name>
</gene>
<dbReference type="FunFam" id="3.30.300.30:FF:000008">
    <property type="entry name" value="2,3-dihydroxybenzoate-AMP ligase"/>
    <property type="match status" value="1"/>
</dbReference>
<sequence>MTGVAEQASPDRLWFPECRTLAGTLAFHAARIPGHPAVVTADSSVSYRELDAVSNRLARALTDAGAGAGTRIAVIGHESAHYYELLFAVAKIGAVLVPVNWRLSAPEVAHILSDSQAMFLFADGTGGELPSTGSTSVIGYDTDYYARWIDGFDDAPVVPDTSETDPIAQLYTSGTTGLPKGVVLPQRSFFAIGDLLAGAGVDWIDWHRGDVSLIGLPGFHIGGLWWAMQGFRSGITNAVMPYFSAEHALALFSRYQITTGCMAAAMIQILLSDPSVSRRTFASLRKVIYGGSPISEDLLQRAMTILRCDFAQIYGLTETGNTAVCLPPDQHRPGTPRMRAAGRPYPGVECRIVGDNGETLPVGAVGEVQLKTPARMLEYWRLPDATAATLVDGWIITGDAGYLDADGYLYIHDRIKDMIISAGENVYPAEIENVLAGHPAVHDVAVIGVPDDRWGEAIHAFVTATAGAEIDTRSLVEFASNRLAAFKLPAKYHLVDSIPRNPSGKILRRELRAEFWSGRDRQVN</sequence>
<accession>A0A857L0F7</accession>
<dbReference type="Pfam" id="PF13193">
    <property type="entry name" value="AMP-binding_C"/>
    <property type="match status" value="1"/>
</dbReference>
<evidence type="ECO:0000259" key="4">
    <source>
        <dbReference type="Pfam" id="PF13193"/>
    </source>
</evidence>
<dbReference type="InterPro" id="IPR000873">
    <property type="entry name" value="AMP-dep_synth/lig_dom"/>
</dbReference>
<dbReference type="NCBIfam" id="NF004837">
    <property type="entry name" value="PRK06187.1"/>
    <property type="match status" value="1"/>
</dbReference>
<proteinExistence type="inferred from homology"/>
<feature type="domain" description="AMP-dependent synthetase/ligase" evidence="3">
    <location>
        <begin position="28"/>
        <end position="380"/>
    </location>
</feature>
<dbReference type="Gene3D" id="3.30.300.30">
    <property type="match status" value="1"/>
</dbReference>
<dbReference type="InterPro" id="IPR042099">
    <property type="entry name" value="ANL_N_sf"/>
</dbReference>
<reference evidence="5" key="1">
    <citation type="journal article" date="2021" name="Nat. Microbiol.">
        <title>Cocultivation of an ultrasmall environmental parasitic bacterium with lytic ability against bacteria associated with wastewater foams.</title>
        <authorList>
            <person name="Batinovic S."/>
            <person name="Rose J.J.A."/>
            <person name="Ratcliffe J."/>
            <person name="Seviour R.J."/>
            <person name="Petrovski S."/>
        </authorList>
    </citation>
    <scope>NUCLEOTIDE SEQUENCE</scope>
    <source>
        <strain evidence="5">CON44</strain>
    </source>
</reference>
<evidence type="ECO:0000313" key="5">
    <source>
        <dbReference type="EMBL" id="QHN40771.1"/>
    </source>
</evidence>